<comment type="caution">
    <text evidence="1">The sequence shown here is derived from an EMBL/GenBank/DDBJ whole genome shotgun (WGS) entry which is preliminary data.</text>
</comment>
<evidence type="ECO:0000313" key="1">
    <source>
        <dbReference type="EMBL" id="MCP2273985.1"/>
    </source>
</evidence>
<name>A0ABT1IMT3_9PSEU</name>
<gene>
    <name evidence="1" type="ORF">LV75_006517</name>
</gene>
<dbReference type="RefSeq" id="WP_253891175.1">
    <property type="nucleotide sequence ID" value="NZ_BAAAVB010000029.1"/>
</dbReference>
<reference evidence="1 2" key="1">
    <citation type="submission" date="2022-06" db="EMBL/GenBank/DDBJ databases">
        <title>Genomic Encyclopedia of Archaeal and Bacterial Type Strains, Phase II (KMG-II): from individual species to whole genera.</title>
        <authorList>
            <person name="Goeker M."/>
        </authorList>
    </citation>
    <scope>NUCLEOTIDE SEQUENCE [LARGE SCALE GENOMIC DNA]</scope>
    <source>
        <strain evidence="1 2">DSM 44255</strain>
    </source>
</reference>
<sequence>MPSGYTVNTTSLAIRVGELRALAEEVEIAANRLSVSAGDLGPGDIAAAAREVADQWRDDLGSTRDKIDKIADNVRSAVANYEQVEQGGADRMRFAVSDAVAEAQLNALRGGAAAQQARLDGLMSDTNPGG</sequence>
<dbReference type="InterPro" id="IPR036689">
    <property type="entry name" value="ESAT-6-like_sf"/>
</dbReference>
<dbReference type="Proteomes" id="UP001205185">
    <property type="component" value="Unassembled WGS sequence"/>
</dbReference>
<dbReference type="SUPFAM" id="SSF140453">
    <property type="entry name" value="EsxAB dimer-like"/>
    <property type="match status" value="1"/>
</dbReference>
<accession>A0ABT1IMT3</accession>
<protein>
    <recommendedName>
        <fullName evidence="3">PE family protein</fullName>
    </recommendedName>
</protein>
<dbReference type="Gene3D" id="1.10.287.1060">
    <property type="entry name" value="ESAT-6-like"/>
    <property type="match status" value="1"/>
</dbReference>
<dbReference type="EMBL" id="JAMTCO010000020">
    <property type="protein sequence ID" value="MCP2273985.1"/>
    <property type="molecule type" value="Genomic_DNA"/>
</dbReference>
<evidence type="ECO:0008006" key="3">
    <source>
        <dbReference type="Google" id="ProtNLM"/>
    </source>
</evidence>
<keyword evidence="2" id="KW-1185">Reference proteome</keyword>
<organism evidence="1 2">
    <name type="scientific">Actinokineospora diospyrosa</name>
    <dbReference type="NCBI Taxonomy" id="103728"/>
    <lineage>
        <taxon>Bacteria</taxon>
        <taxon>Bacillati</taxon>
        <taxon>Actinomycetota</taxon>
        <taxon>Actinomycetes</taxon>
        <taxon>Pseudonocardiales</taxon>
        <taxon>Pseudonocardiaceae</taxon>
        <taxon>Actinokineospora</taxon>
    </lineage>
</organism>
<proteinExistence type="predicted"/>
<evidence type="ECO:0000313" key="2">
    <source>
        <dbReference type="Proteomes" id="UP001205185"/>
    </source>
</evidence>